<feature type="domain" description="YdbS-like PH" evidence="2">
    <location>
        <begin position="250"/>
        <end position="315"/>
    </location>
</feature>
<feature type="domain" description="YdbS-like PH" evidence="2">
    <location>
        <begin position="397"/>
        <end position="477"/>
    </location>
</feature>
<accession>A0ABT9WXS8</accession>
<keyword evidence="4" id="KW-1185">Reference proteome</keyword>
<reference evidence="3 4" key="1">
    <citation type="submission" date="2023-07" db="EMBL/GenBank/DDBJ databases">
        <title>Genomic Encyclopedia of Type Strains, Phase IV (KMG-IV): sequencing the most valuable type-strain genomes for metagenomic binning, comparative biology and taxonomic classification.</title>
        <authorList>
            <person name="Goeker M."/>
        </authorList>
    </citation>
    <scope>NUCLEOTIDE SEQUENCE [LARGE SCALE GENOMIC DNA]</scope>
    <source>
        <strain evidence="3 4">DSM 23837</strain>
    </source>
</reference>
<dbReference type="PANTHER" id="PTHR34473">
    <property type="entry name" value="UPF0699 TRANSMEMBRANE PROTEIN YDBS"/>
    <property type="match status" value="1"/>
</dbReference>
<evidence type="ECO:0000313" key="3">
    <source>
        <dbReference type="EMBL" id="MDQ0178104.1"/>
    </source>
</evidence>
<feature type="transmembrane region" description="Helical" evidence="1">
    <location>
        <begin position="223"/>
        <end position="248"/>
    </location>
</feature>
<dbReference type="Proteomes" id="UP001223586">
    <property type="component" value="Unassembled WGS sequence"/>
</dbReference>
<feature type="transmembrane region" description="Helical" evidence="1">
    <location>
        <begin position="49"/>
        <end position="67"/>
    </location>
</feature>
<keyword evidence="1" id="KW-0472">Membrane</keyword>
<dbReference type="Pfam" id="PF03703">
    <property type="entry name" value="bPH_2"/>
    <property type="match status" value="3"/>
</dbReference>
<dbReference type="EMBL" id="JAUSTT010000033">
    <property type="protein sequence ID" value="MDQ0178104.1"/>
    <property type="molecule type" value="Genomic_DNA"/>
</dbReference>
<dbReference type="InterPro" id="IPR005182">
    <property type="entry name" value="YdbS-like_PH"/>
</dbReference>
<feature type="transmembrane region" description="Helical" evidence="1">
    <location>
        <begin position="356"/>
        <end position="375"/>
    </location>
</feature>
<evidence type="ECO:0000259" key="2">
    <source>
        <dbReference type="Pfam" id="PF03703"/>
    </source>
</evidence>
<dbReference type="PIRSF" id="PIRSF026631">
    <property type="entry name" value="UCP026631"/>
    <property type="match status" value="1"/>
</dbReference>
<sequence length="501" mass="57586">MFDYKRLHPITVLTNFFGELKDLFIPFIFLFFIGSRGGGSAFWLKVKGFILLFLLLAIIVSGVIKWLRFTYRLEDGELRIEYGLLVKKKRYIPFDRIQSLDFTEGVIQRPFGLVKVKIETASGEEAELTAIKKADAFMIQETIKTVKRQLKQKAMQETEPADLEATKETFLLRVSNKDLLLMASTSGGIGVVISAAVAFILQFEDYIPYEKIFNELEGFVRNGVLFIITAIFAAVLLAWFISILITMLKYNQFTIKVLDQDLIITRGLLEKHQTTIPLHRIQAIKMVENPFRQLLGYATVYIHSAGGSALDKEEGKITLLPIFKKANIPDVLGDILPEYLFDLSLQRAPKRAKRRFMMKNMIFSAVITIIFSIFIWPYGLLGAFLFLYSFLIGIARYKAAGWNIQNQQLILQYRQYLKYTIYFQKNRIQSLEERASWFQKRAHLATISATAKSGFLTAEGVVPHLCEKDINTIYQWYRPHKTVSSEHIEHECMSSMDNPPT</sequence>
<name>A0ABT9WXS8_9BACI</name>
<protein>
    <submittedName>
        <fullName evidence="3">Membrane protein</fullName>
    </submittedName>
</protein>
<dbReference type="RefSeq" id="WP_307232650.1">
    <property type="nucleotide sequence ID" value="NZ_JAUSTT010000033.1"/>
</dbReference>
<organism evidence="3 4">
    <name type="scientific">Bacillus chungangensis</name>
    <dbReference type="NCBI Taxonomy" id="587633"/>
    <lineage>
        <taxon>Bacteria</taxon>
        <taxon>Bacillati</taxon>
        <taxon>Bacillota</taxon>
        <taxon>Bacilli</taxon>
        <taxon>Bacillales</taxon>
        <taxon>Bacillaceae</taxon>
        <taxon>Bacillus</taxon>
    </lineage>
</organism>
<dbReference type="PANTHER" id="PTHR34473:SF2">
    <property type="entry name" value="UPF0699 TRANSMEMBRANE PROTEIN YDBT"/>
    <property type="match status" value="1"/>
</dbReference>
<feature type="transmembrane region" description="Helical" evidence="1">
    <location>
        <begin position="179"/>
        <end position="203"/>
    </location>
</feature>
<feature type="domain" description="YdbS-like PH" evidence="2">
    <location>
        <begin position="66"/>
        <end position="143"/>
    </location>
</feature>
<keyword evidence="1" id="KW-1133">Transmembrane helix</keyword>
<gene>
    <name evidence="3" type="ORF">J2S08_003998</name>
</gene>
<evidence type="ECO:0000313" key="4">
    <source>
        <dbReference type="Proteomes" id="UP001223586"/>
    </source>
</evidence>
<evidence type="ECO:0000256" key="1">
    <source>
        <dbReference type="SAM" id="Phobius"/>
    </source>
</evidence>
<proteinExistence type="predicted"/>
<keyword evidence="1" id="KW-0812">Transmembrane</keyword>
<comment type="caution">
    <text evidence="3">The sequence shown here is derived from an EMBL/GenBank/DDBJ whole genome shotgun (WGS) entry which is preliminary data.</text>
</comment>
<feature type="transmembrane region" description="Helical" evidence="1">
    <location>
        <begin position="23"/>
        <end position="43"/>
    </location>
</feature>
<dbReference type="InterPro" id="IPR014529">
    <property type="entry name" value="UCP026631"/>
</dbReference>